<keyword evidence="1 4" id="KW-0349">Heme</keyword>
<dbReference type="Proteomes" id="UP000297762">
    <property type="component" value="Unassembled WGS sequence"/>
</dbReference>
<evidence type="ECO:0000313" key="9">
    <source>
        <dbReference type="Proteomes" id="UP000297762"/>
    </source>
</evidence>
<keyword evidence="2 4" id="KW-0479">Metal-binding</keyword>
<feature type="signal peptide" evidence="6">
    <location>
        <begin position="1"/>
        <end position="21"/>
    </location>
</feature>
<dbReference type="GO" id="GO:0009055">
    <property type="term" value="F:electron transfer activity"/>
    <property type="evidence" value="ECO:0007669"/>
    <property type="project" value="InterPro"/>
</dbReference>
<dbReference type="PROSITE" id="PS51007">
    <property type="entry name" value="CYTC"/>
    <property type="match status" value="1"/>
</dbReference>
<dbReference type="SUPFAM" id="SSF46626">
    <property type="entry name" value="Cytochrome c"/>
    <property type="match status" value="1"/>
</dbReference>
<proteinExistence type="predicted"/>
<feature type="region of interest" description="Disordered" evidence="5">
    <location>
        <begin position="26"/>
        <end position="47"/>
    </location>
</feature>
<evidence type="ECO:0000256" key="4">
    <source>
        <dbReference type="PROSITE-ProRule" id="PRU00433"/>
    </source>
</evidence>
<feature type="chain" id="PRO_5020744975" evidence="6">
    <location>
        <begin position="22"/>
        <end position="139"/>
    </location>
</feature>
<comment type="caution">
    <text evidence="8">The sequence shown here is derived from an EMBL/GenBank/DDBJ whole genome shotgun (WGS) entry which is preliminary data.</text>
</comment>
<evidence type="ECO:0000313" key="8">
    <source>
        <dbReference type="EMBL" id="TGL60646.1"/>
    </source>
</evidence>
<dbReference type="Pfam" id="PF00034">
    <property type="entry name" value="Cytochrom_C"/>
    <property type="match status" value="1"/>
</dbReference>
<evidence type="ECO:0000256" key="5">
    <source>
        <dbReference type="SAM" id="MobiDB-lite"/>
    </source>
</evidence>
<evidence type="ECO:0000259" key="7">
    <source>
        <dbReference type="PROSITE" id="PS51007"/>
    </source>
</evidence>
<dbReference type="OrthoDB" id="340343at2"/>
<dbReference type="GO" id="GO:0046872">
    <property type="term" value="F:metal ion binding"/>
    <property type="evidence" value="ECO:0007669"/>
    <property type="project" value="UniProtKB-KW"/>
</dbReference>
<dbReference type="InterPro" id="IPR009056">
    <property type="entry name" value="Cyt_c-like_dom"/>
</dbReference>
<evidence type="ECO:0000256" key="3">
    <source>
        <dbReference type="ARBA" id="ARBA00023004"/>
    </source>
</evidence>
<dbReference type="RefSeq" id="WP_135649818.1">
    <property type="nucleotide sequence ID" value="NZ_RQGF01000028.1"/>
</dbReference>
<accession>A0A4R9K3M1</accession>
<keyword evidence="9" id="KW-1185">Reference proteome</keyword>
<reference evidence="8" key="1">
    <citation type="journal article" date="2019" name="PLoS Negl. Trop. Dis.">
        <title>Revisiting the worldwide diversity of Leptospira species in the environment.</title>
        <authorList>
            <person name="Vincent A.T."/>
            <person name="Schiettekatte O."/>
            <person name="Bourhy P."/>
            <person name="Veyrier F.J."/>
            <person name="Picardeau M."/>
        </authorList>
    </citation>
    <scope>NUCLEOTIDE SEQUENCE [LARGE SCALE GENOMIC DNA]</scope>
    <source>
        <strain evidence="8">201702455</strain>
    </source>
</reference>
<organism evidence="8 9">
    <name type="scientific">Leptospira sarikeiensis</name>
    <dbReference type="NCBI Taxonomy" id="2484943"/>
    <lineage>
        <taxon>Bacteria</taxon>
        <taxon>Pseudomonadati</taxon>
        <taxon>Spirochaetota</taxon>
        <taxon>Spirochaetia</taxon>
        <taxon>Leptospirales</taxon>
        <taxon>Leptospiraceae</taxon>
        <taxon>Leptospira</taxon>
    </lineage>
</organism>
<gene>
    <name evidence="8" type="ORF">EHQ64_12525</name>
</gene>
<keyword evidence="6" id="KW-0732">Signal</keyword>
<protein>
    <submittedName>
        <fullName evidence="8">Cytochrome c</fullName>
    </submittedName>
</protein>
<evidence type="ECO:0000256" key="2">
    <source>
        <dbReference type="ARBA" id="ARBA00022723"/>
    </source>
</evidence>
<keyword evidence="3 4" id="KW-0408">Iron</keyword>
<feature type="domain" description="Cytochrome c" evidence="7">
    <location>
        <begin position="46"/>
        <end position="137"/>
    </location>
</feature>
<evidence type="ECO:0000256" key="6">
    <source>
        <dbReference type="SAM" id="SignalP"/>
    </source>
</evidence>
<feature type="region of interest" description="Disordered" evidence="5">
    <location>
        <begin position="66"/>
        <end position="93"/>
    </location>
</feature>
<dbReference type="InterPro" id="IPR036909">
    <property type="entry name" value="Cyt_c-like_dom_sf"/>
</dbReference>
<evidence type="ECO:0000256" key="1">
    <source>
        <dbReference type="ARBA" id="ARBA00022617"/>
    </source>
</evidence>
<dbReference type="EMBL" id="RQGF01000028">
    <property type="protein sequence ID" value="TGL60646.1"/>
    <property type="molecule type" value="Genomic_DNA"/>
</dbReference>
<dbReference type="AlphaFoldDB" id="A0A4R9K3M1"/>
<sequence>MKTRAILISLFVSILSLTFLTNCGDKEKPKEEAPVASTAPASTLSPEIEEGKKLFLENGCNTCHGETGAGDGPAAASLNPKPRNYKAPANQWKNGPTEAGVLKTLNNGIPSNPVMASYKFLGDEKLKKVAKYVVYLNQN</sequence>
<dbReference type="Gene3D" id="1.10.760.10">
    <property type="entry name" value="Cytochrome c-like domain"/>
    <property type="match status" value="1"/>
</dbReference>
<dbReference type="GO" id="GO:0020037">
    <property type="term" value="F:heme binding"/>
    <property type="evidence" value="ECO:0007669"/>
    <property type="project" value="InterPro"/>
</dbReference>
<name>A0A4R9K3M1_9LEPT</name>